<dbReference type="Gene3D" id="3.40.50.300">
    <property type="entry name" value="P-loop containing nucleotide triphosphate hydrolases"/>
    <property type="match status" value="1"/>
</dbReference>
<feature type="domain" description="Disease resistance N-terminal" evidence="7">
    <location>
        <begin position="13"/>
        <end position="97"/>
    </location>
</feature>
<evidence type="ECO:0000259" key="7">
    <source>
        <dbReference type="Pfam" id="PF18052"/>
    </source>
</evidence>
<dbReference type="InterPro" id="IPR027417">
    <property type="entry name" value="P-loop_NTPase"/>
</dbReference>
<evidence type="ECO:0000256" key="1">
    <source>
        <dbReference type="ARBA" id="ARBA00008894"/>
    </source>
</evidence>
<organism evidence="10 11">
    <name type="scientific">Miscanthus lutarioriparius</name>
    <dbReference type="NCBI Taxonomy" id="422564"/>
    <lineage>
        <taxon>Eukaryota</taxon>
        <taxon>Viridiplantae</taxon>
        <taxon>Streptophyta</taxon>
        <taxon>Embryophyta</taxon>
        <taxon>Tracheophyta</taxon>
        <taxon>Spermatophyta</taxon>
        <taxon>Magnoliopsida</taxon>
        <taxon>Liliopsida</taxon>
        <taxon>Poales</taxon>
        <taxon>Poaceae</taxon>
        <taxon>PACMAD clade</taxon>
        <taxon>Panicoideae</taxon>
        <taxon>Andropogonodae</taxon>
        <taxon>Andropogoneae</taxon>
        <taxon>Saccharinae</taxon>
        <taxon>Miscanthus</taxon>
    </lineage>
</organism>
<dbReference type="GO" id="GO:0098542">
    <property type="term" value="P:defense response to other organism"/>
    <property type="evidence" value="ECO:0007669"/>
    <property type="project" value="TreeGrafter"/>
</dbReference>
<comment type="similarity">
    <text evidence="1">Belongs to the disease resistance NB-LRR family.</text>
</comment>
<dbReference type="Pfam" id="PF25019">
    <property type="entry name" value="LRR_R13L1-DRL21"/>
    <property type="match status" value="1"/>
</dbReference>
<evidence type="ECO:0000313" key="11">
    <source>
        <dbReference type="Proteomes" id="UP000604825"/>
    </source>
</evidence>
<comment type="caution">
    <text evidence="10">The sequence shown here is derived from an EMBL/GenBank/DDBJ whole genome shotgun (WGS) entry which is preliminary data.</text>
</comment>
<keyword evidence="4" id="KW-0547">Nucleotide-binding</keyword>
<dbReference type="SUPFAM" id="SSF52540">
    <property type="entry name" value="P-loop containing nucleoside triphosphate hydrolases"/>
    <property type="match status" value="1"/>
</dbReference>
<dbReference type="PANTHER" id="PTHR23155:SF949">
    <property type="entry name" value="OS01G0781200 PROTEIN"/>
    <property type="match status" value="1"/>
</dbReference>
<accession>A0A811NYP2</accession>
<dbReference type="AlphaFoldDB" id="A0A811NYP2"/>
<dbReference type="InterPro" id="IPR041118">
    <property type="entry name" value="Rx_N"/>
</dbReference>
<feature type="domain" description="NB-ARC" evidence="6">
    <location>
        <begin position="210"/>
        <end position="269"/>
    </location>
</feature>
<name>A0A811NYP2_9POAL</name>
<dbReference type="Pfam" id="PF18052">
    <property type="entry name" value="Rx_N"/>
    <property type="match status" value="1"/>
</dbReference>
<dbReference type="InterPro" id="IPR058922">
    <property type="entry name" value="WHD_DRP"/>
</dbReference>
<evidence type="ECO:0000256" key="2">
    <source>
        <dbReference type="ARBA" id="ARBA00022614"/>
    </source>
</evidence>
<dbReference type="Proteomes" id="UP000604825">
    <property type="component" value="Unassembled WGS sequence"/>
</dbReference>
<feature type="domain" description="Disease resistance protein winged helix" evidence="8">
    <location>
        <begin position="327"/>
        <end position="397"/>
    </location>
</feature>
<evidence type="ECO:0000259" key="9">
    <source>
        <dbReference type="Pfam" id="PF25019"/>
    </source>
</evidence>
<evidence type="ECO:0000259" key="6">
    <source>
        <dbReference type="Pfam" id="PF00931"/>
    </source>
</evidence>
<evidence type="ECO:0000256" key="5">
    <source>
        <dbReference type="ARBA" id="ARBA00022821"/>
    </source>
</evidence>
<dbReference type="OrthoDB" id="785704at2759"/>
<dbReference type="Pfam" id="PF00931">
    <property type="entry name" value="NB-ARC"/>
    <property type="match status" value="1"/>
</dbReference>
<keyword evidence="11" id="KW-1185">Reference proteome</keyword>
<dbReference type="Gene3D" id="1.20.5.4130">
    <property type="match status" value="1"/>
</dbReference>
<dbReference type="Gene3D" id="3.80.10.10">
    <property type="entry name" value="Ribonuclease Inhibitor"/>
    <property type="match status" value="1"/>
</dbReference>
<keyword evidence="3" id="KW-0677">Repeat</keyword>
<evidence type="ECO:0000259" key="8">
    <source>
        <dbReference type="Pfam" id="PF23559"/>
    </source>
</evidence>
<dbReference type="InterPro" id="IPR002182">
    <property type="entry name" value="NB-ARC"/>
</dbReference>
<evidence type="ECO:0000313" key="10">
    <source>
        <dbReference type="EMBL" id="CAD6229599.1"/>
    </source>
</evidence>
<keyword evidence="5" id="KW-0611">Plant defense</keyword>
<dbReference type="Gene3D" id="1.10.10.10">
    <property type="entry name" value="Winged helix-like DNA-binding domain superfamily/Winged helix DNA-binding domain"/>
    <property type="match status" value="1"/>
</dbReference>
<reference evidence="10" key="1">
    <citation type="submission" date="2020-10" db="EMBL/GenBank/DDBJ databases">
        <authorList>
            <person name="Han B."/>
            <person name="Lu T."/>
            <person name="Zhao Q."/>
            <person name="Huang X."/>
            <person name="Zhao Y."/>
        </authorList>
    </citation>
    <scope>NUCLEOTIDE SEQUENCE</scope>
</reference>
<evidence type="ECO:0000256" key="3">
    <source>
        <dbReference type="ARBA" id="ARBA00022737"/>
    </source>
</evidence>
<dbReference type="InterPro" id="IPR056789">
    <property type="entry name" value="LRR_R13L1-DRL21"/>
</dbReference>
<dbReference type="InterPro" id="IPR044974">
    <property type="entry name" value="Disease_R_plants"/>
</dbReference>
<protein>
    <submittedName>
        <fullName evidence="10">Uncharacterized protein</fullName>
    </submittedName>
</protein>
<keyword evidence="2" id="KW-0433">Leucine-rich repeat</keyword>
<dbReference type="InterPro" id="IPR036388">
    <property type="entry name" value="WH-like_DNA-bd_sf"/>
</dbReference>
<dbReference type="InterPro" id="IPR032675">
    <property type="entry name" value="LRR_dom_sf"/>
</dbReference>
<dbReference type="GO" id="GO:0043531">
    <property type="term" value="F:ADP binding"/>
    <property type="evidence" value="ECO:0007669"/>
    <property type="project" value="InterPro"/>
</dbReference>
<evidence type="ECO:0000256" key="4">
    <source>
        <dbReference type="ARBA" id="ARBA00022741"/>
    </source>
</evidence>
<dbReference type="PANTHER" id="PTHR23155">
    <property type="entry name" value="DISEASE RESISTANCE PROTEIN RP"/>
    <property type="match status" value="1"/>
</dbReference>
<dbReference type="Pfam" id="PF23559">
    <property type="entry name" value="WHD_DRP"/>
    <property type="match status" value="1"/>
</dbReference>
<feature type="domain" description="R13L1/DRL21-like LRR repeat region" evidence="9">
    <location>
        <begin position="524"/>
        <end position="632"/>
    </location>
</feature>
<dbReference type="SUPFAM" id="SSF52058">
    <property type="entry name" value="L domain-like"/>
    <property type="match status" value="1"/>
</dbReference>
<sequence length="810" mass="91965">MADVALAGLRWVVSPIVNKLLAEASTYLSVDMAQELQELETTVLPQFDLVIEAAEKSPHRDKLKAWLQQLKEAFYDAEDLLDEHEFNLLKRKAKSGKDSVLEEDASSMKSTILKPFQAATSRARNLLPNNRRLIRKLHELTDILAKAQDFRELLGLKAAIPAVPTTAAPPTTTSLPTSKVFGRDQDRDHVVDILLNKSTAPEASSSRFSGLAIIGAGGMGRSTLAQYVYNDKRVEEYFDVRMWVCISQIEDQLLRLKEQTAEKIAERLGQSPLAAKVLGSRLSRKKDASEWNATLKIDNLSEPRRALLWSYEKLDPLTQRCFQYCSLFPKGHKYNIDEMVHLWVAEGLVDSYKLSRRMEDVATEYFNEMVCGSFFQLVSERYIGPWYIMHDLLHDLAESLAREDCFRLEDDKVTEIACTIRHLSIRVESMEKHRQIIHKLHHLRTVICIDPLIDDASDLFDKILQHMKKLRVLCLSFYNSSKLPGSVGELKHIRYLNLIRTLVSELPKSLCTLYHLQFLLLNGKNITGKGEALESKLYQKNRLKELQLVWSGENDMDAEDSLHLDILEGLTPPPQLSGLAVNGFITKKELEQHDLRKNIITDYLASKLASLWEVDSGSCIRSVLLEEHSSLKQLVTLIDDDISKHLRIIQMDPRHEKRDELFVKEDSIRAWLCCHEQRMRLIYGRSIALPLVPASGLRCLELDSCSITDGALAACLGGLASLETLALDKIMTLTALPSEENLHLTEVRNLSVECISQFRVQESLTASSIELLNHMLMAKVLQSQCLFLFKIARNHQLRLKSLQVSHLSSI</sequence>
<gene>
    <name evidence="10" type="ORF">NCGR_LOCUS20116</name>
</gene>
<dbReference type="EMBL" id="CAJGYO010000005">
    <property type="protein sequence ID" value="CAD6229599.1"/>
    <property type="molecule type" value="Genomic_DNA"/>
</dbReference>
<proteinExistence type="inferred from homology"/>